<dbReference type="Pfam" id="PF23899">
    <property type="entry name" value="SU10_portal"/>
    <property type="match status" value="1"/>
</dbReference>
<name>X0Y0W9_9ZZZZ</name>
<accession>X0Y0W9</accession>
<sequence length="250" mass="28171">IKILIDESINKGKKYFVFPYEQVSNQLWGVGVPEIMMDSQDVLNAAFRRLLDDVAMTGNQLEINVDRLDDRSVNNANKIKPWKIWYRSGGDEAYNAITVHKVPSIGNDLIKIIELVRNFIDDETNLPSLISGQPQQQGQPGAETASGMSMLLGAAQVVIKSVVKNIDDFLIKPLIQSYYHFNMEWSMDDEIKGDMRIHALGSTILVAKEVQTRSMTEFLGITANEFDMPLVRRPGILRKIAKNMGLDEDD</sequence>
<dbReference type="EMBL" id="BARS01043619">
    <property type="protein sequence ID" value="GAG40992.1"/>
    <property type="molecule type" value="Genomic_DNA"/>
</dbReference>
<evidence type="ECO:0000313" key="1">
    <source>
        <dbReference type="EMBL" id="GAG40992.1"/>
    </source>
</evidence>
<organism evidence="1">
    <name type="scientific">marine sediment metagenome</name>
    <dbReference type="NCBI Taxonomy" id="412755"/>
    <lineage>
        <taxon>unclassified sequences</taxon>
        <taxon>metagenomes</taxon>
        <taxon>ecological metagenomes</taxon>
    </lineage>
</organism>
<proteinExistence type="predicted"/>
<protein>
    <submittedName>
        <fullName evidence="1">Uncharacterized protein</fullName>
    </submittedName>
</protein>
<gene>
    <name evidence="1" type="ORF">S01H1_66005</name>
</gene>
<reference evidence="1" key="1">
    <citation type="journal article" date="2014" name="Front. Microbiol.">
        <title>High frequency of phylogenetically diverse reductive dehalogenase-homologous genes in deep subseafloor sedimentary metagenomes.</title>
        <authorList>
            <person name="Kawai M."/>
            <person name="Futagami T."/>
            <person name="Toyoda A."/>
            <person name="Takaki Y."/>
            <person name="Nishi S."/>
            <person name="Hori S."/>
            <person name="Arai W."/>
            <person name="Tsubouchi T."/>
            <person name="Morono Y."/>
            <person name="Uchiyama I."/>
            <person name="Ito T."/>
            <person name="Fujiyama A."/>
            <person name="Inagaki F."/>
            <person name="Takami H."/>
        </authorList>
    </citation>
    <scope>NUCLEOTIDE SEQUENCE</scope>
    <source>
        <strain evidence="1">Expedition CK06-06</strain>
    </source>
</reference>
<feature type="non-terminal residue" evidence="1">
    <location>
        <position position="250"/>
    </location>
</feature>
<comment type="caution">
    <text evidence="1">The sequence shown here is derived from an EMBL/GenBank/DDBJ whole genome shotgun (WGS) entry which is preliminary data.</text>
</comment>
<dbReference type="InterPro" id="IPR056909">
    <property type="entry name" value="SU10_portal"/>
</dbReference>
<feature type="non-terminal residue" evidence="1">
    <location>
        <position position="1"/>
    </location>
</feature>
<dbReference type="AlphaFoldDB" id="X0Y0W9"/>